<keyword evidence="2" id="KW-1185">Reference proteome</keyword>
<dbReference type="RefSeq" id="XP_025394520.1">
    <property type="nucleotide sequence ID" value="XM_025539737.1"/>
</dbReference>
<sequence length="58" mass="6462">MASDASFADNQDRASLMGYIEWLTASPIDWLSKKQRHVTLLTTEAELLVLTAVAKQLL</sequence>
<proteinExistence type="predicted"/>
<evidence type="ECO:0000313" key="1">
    <source>
        <dbReference type="EMBL" id="PWY65565.1"/>
    </source>
</evidence>
<dbReference type="OrthoDB" id="4501190at2759"/>
<name>A0A317UVB1_9EURO</name>
<dbReference type="EMBL" id="MSFL01000051">
    <property type="protein sequence ID" value="PWY65565.1"/>
    <property type="molecule type" value="Genomic_DNA"/>
</dbReference>
<evidence type="ECO:0000313" key="2">
    <source>
        <dbReference type="Proteomes" id="UP000247233"/>
    </source>
</evidence>
<dbReference type="AlphaFoldDB" id="A0A317UVB1"/>
<accession>A0A317UVB1</accession>
<comment type="caution">
    <text evidence="1">The sequence shown here is derived from an EMBL/GenBank/DDBJ whole genome shotgun (WGS) entry which is preliminary data.</text>
</comment>
<reference evidence="1 2" key="1">
    <citation type="submission" date="2016-12" db="EMBL/GenBank/DDBJ databases">
        <title>The genomes of Aspergillus section Nigri reveals drivers in fungal speciation.</title>
        <authorList>
            <consortium name="DOE Joint Genome Institute"/>
            <person name="Vesth T.C."/>
            <person name="Nybo J."/>
            <person name="Theobald S."/>
            <person name="Brandl J."/>
            <person name="Frisvad J.C."/>
            <person name="Nielsen K.F."/>
            <person name="Lyhne E.K."/>
            <person name="Kogle M.E."/>
            <person name="Kuo A."/>
            <person name="Riley R."/>
            <person name="Clum A."/>
            <person name="Nolan M."/>
            <person name="Lipzen A."/>
            <person name="Salamov A."/>
            <person name="Henrissat B."/>
            <person name="Wiebenga A."/>
            <person name="De Vries R.P."/>
            <person name="Grigoriev I.V."/>
            <person name="Mortensen U.H."/>
            <person name="Andersen M.R."/>
            <person name="Baker S.E."/>
        </authorList>
    </citation>
    <scope>NUCLEOTIDE SEQUENCE [LARGE SCALE GENOMIC DNA]</scope>
    <source>
        <strain evidence="1 2">CBS 117.55</strain>
    </source>
</reference>
<dbReference type="Proteomes" id="UP000247233">
    <property type="component" value="Unassembled WGS sequence"/>
</dbReference>
<gene>
    <name evidence="1" type="ORF">BO70DRAFT_302188</name>
</gene>
<dbReference type="VEuPathDB" id="FungiDB:BO70DRAFT_302188"/>
<dbReference type="GeneID" id="37061974"/>
<organism evidence="1 2">
    <name type="scientific">Aspergillus heteromorphus CBS 117.55</name>
    <dbReference type="NCBI Taxonomy" id="1448321"/>
    <lineage>
        <taxon>Eukaryota</taxon>
        <taxon>Fungi</taxon>
        <taxon>Dikarya</taxon>
        <taxon>Ascomycota</taxon>
        <taxon>Pezizomycotina</taxon>
        <taxon>Eurotiomycetes</taxon>
        <taxon>Eurotiomycetidae</taxon>
        <taxon>Eurotiales</taxon>
        <taxon>Aspergillaceae</taxon>
        <taxon>Aspergillus</taxon>
        <taxon>Aspergillus subgen. Circumdati</taxon>
    </lineage>
</organism>
<protein>
    <submittedName>
        <fullName evidence="1">Uncharacterized protein</fullName>
    </submittedName>
</protein>